<protein>
    <submittedName>
        <fullName evidence="3">Transcriptional regulator, XRE family</fullName>
    </submittedName>
</protein>
<dbReference type="KEGG" id="fra:Francci3_2772"/>
<name>Q2J9B0_FRACC</name>
<keyword evidence="4" id="KW-1185">Reference proteome</keyword>
<evidence type="ECO:0000259" key="2">
    <source>
        <dbReference type="PROSITE" id="PS50943"/>
    </source>
</evidence>
<dbReference type="HOGENOM" id="CLU_1141256_0_0_11"/>
<dbReference type="STRING" id="106370.Francci3_2772"/>
<feature type="compositionally biased region" description="Low complexity" evidence="1">
    <location>
        <begin position="177"/>
        <end position="186"/>
    </location>
</feature>
<dbReference type="GO" id="GO:0003677">
    <property type="term" value="F:DNA binding"/>
    <property type="evidence" value="ECO:0007669"/>
    <property type="project" value="InterPro"/>
</dbReference>
<dbReference type="AlphaFoldDB" id="Q2J9B0"/>
<dbReference type="eggNOG" id="COG1396">
    <property type="taxonomic scope" value="Bacteria"/>
</dbReference>
<dbReference type="PROSITE" id="PS50943">
    <property type="entry name" value="HTH_CROC1"/>
    <property type="match status" value="1"/>
</dbReference>
<gene>
    <name evidence="3" type="ordered locus">Francci3_2772</name>
</gene>
<feature type="domain" description="HTH cro/C1-type" evidence="2">
    <location>
        <begin position="20"/>
        <end position="74"/>
    </location>
</feature>
<dbReference type="InterPro" id="IPR010982">
    <property type="entry name" value="Lambda_DNA-bd_dom_sf"/>
</dbReference>
<dbReference type="Proteomes" id="UP000001937">
    <property type="component" value="Chromosome"/>
</dbReference>
<sequence length="250" mass="26218">MAMTDDAEMPLLRRLVGQALRRRRLAQGRTLRDVADAARVSTPYLSEIERGLKEASSEILAAVCRALHIRLSDLLDEVRLELARLEPEVTPVTSPGPLSAVHGQATPPITARVISADLHAASGTAATASITGSAGIETTGVGATVGAASPFGVSPNLGLSPSFRAAVHTGRVVVPSPRRAAVAPGPRGSGRSEGPGRWSRPAAAFRPQHSRPEGGRGHARRQVGLWPVDVWQADRSGQPPDRTRSGAACR</sequence>
<dbReference type="InterPro" id="IPR001387">
    <property type="entry name" value="Cro/C1-type_HTH"/>
</dbReference>
<evidence type="ECO:0000256" key="1">
    <source>
        <dbReference type="SAM" id="MobiDB-lite"/>
    </source>
</evidence>
<proteinExistence type="predicted"/>
<reference evidence="3 4" key="1">
    <citation type="journal article" date="2007" name="Genome Res.">
        <title>Genome characteristics of facultatively symbiotic Frankia sp. strains reflect host range and host plant biogeography.</title>
        <authorList>
            <person name="Normand P."/>
            <person name="Lapierre P."/>
            <person name="Tisa L.S."/>
            <person name="Gogarten J.P."/>
            <person name="Alloisio N."/>
            <person name="Bagnarol E."/>
            <person name="Bassi C.A."/>
            <person name="Berry A.M."/>
            <person name="Bickhart D.M."/>
            <person name="Choisne N."/>
            <person name="Couloux A."/>
            <person name="Cournoyer B."/>
            <person name="Cruveiller S."/>
            <person name="Daubin V."/>
            <person name="Demange N."/>
            <person name="Francino M.P."/>
            <person name="Goltsman E."/>
            <person name="Huang Y."/>
            <person name="Kopp O.R."/>
            <person name="Labarre L."/>
            <person name="Lapidus A."/>
            <person name="Lavire C."/>
            <person name="Marechal J."/>
            <person name="Martinez M."/>
            <person name="Mastronunzio J.E."/>
            <person name="Mullin B.C."/>
            <person name="Niemann J."/>
            <person name="Pujic P."/>
            <person name="Rawnsley T."/>
            <person name="Rouy Z."/>
            <person name="Schenowitz C."/>
            <person name="Sellstedt A."/>
            <person name="Tavares F."/>
            <person name="Tomkins J.P."/>
            <person name="Vallenet D."/>
            <person name="Valverde C."/>
            <person name="Wall L.G."/>
            <person name="Wang Y."/>
            <person name="Medigue C."/>
            <person name="Benson D.R."/>
        </authorList>
    </citation>
    <scope>NUCLEOTIDE SEQUENCE [LARGE SCALE GENOMIC DNA]</scope>
    <source>
        <strain evidence="4">DSM 45818 / CECT 9043 / CcI3</strain>
    </source>
</reference>
<dbReference type="Pfam" id="PF01381">
    <property type="entry name" value="HTH_3"/>
    <property type="match status" value="1"/>
</dbReference>
<accession>Q2J9B0</accession>
<feature type="region of interest" description="Disordered" evidence="1">
    <location>
        <begin position="177"/>
        <end position="250"/>
    </location>
</feature>
<dbReference type="RefSeq" id="WP_011437162.1">
    <property type="nucleotide sequence ID" value="NZ_LRTJ01000080.1"/>
</dbReference>
<dbReference type="SMART" id="SM00530">
    <property type="entry name" value="HTH_XRE"/>
    <property type="match status" value="1"/>
</dbReference>
<dbReference type="SUPFAM" id="SSF47413">
    <property type="entry name" value="lambda repressor-like DNA-binding domains"/>
    <property type="match status" value="1"/>
</dbReference>
<organism evidence="3 4">
    <name type="scientific">Frankia casuarinae (strain DSM 45818 / CECT 9043 / HFP020203 / CcI3)</name>
    <dbReference type="NCBI Taxonomy" id="106370"/>
    <lineage>
        <taxon>Bacteria</taxon>
        <taxon>Bacillati</taxon>
        <taxon>Actinomycetota</taxon>
        <taxon>Actinomycetes</taxon>
        <taxon>Frankiales</taxon>
        <taxon>Frankiaceae</taxon>
        <taxon>Frankia</taxon>
    </lineage>
</organism>
<evidence type="ECO:0000313" key="3">
    <source>
        <dbReference type="EMBL" id="ABD12132.1"/>
    </source>
</evidence>
<dbReference type="EMBL" id="CP000249">
    <property type="protein sequence ID" value="ABD12132.1"/>
    <property type="molecule type" value="Genomic_DNA"/>
</dbReference>
<dbReference type="Gene3D" id="1.10.260.40">
    <property type="entry name" value="lambda repressor-like DNA-binding domains"/>
    <property type="match status" value="1"/>
</dbReference>
<evidence type="ECO:0000313" key="4">
    <source>
        <dbReference type="Proteomes" id="UP000001937"/>
    </source>
</evidence>
<dbReference type="CDD" id="cd00093">
    <property type="entry name" value="HTH_XRE"/>
    <property type="match status" value="1"/>
</dbReference>